<sequence length="650" mass="71829">MSFEDDFRDILGEEETGGDVEMRSAAVVNAEERLRGGDDVSEGDVHLVEEDMEKMKEELKDLVSVLKTKMDTGTATRDGKKTMDRLKLLKERIKAAEGLTKTARRTLERRTVETEALRLKRELEVADVFALVKEAEAIDLLFAVDSTGSMASHIAAVKEKIHEIVKRIRATNPSLSLRLGFIAYRDHSDGPKRVETLPFTSDVDDFTRFVGSVAATGGADEAEDIAGALQVANNFLWQQATKILFHIGDAPCHGSRFHVGAGDSYPGGCPRGVDIILEVKKLLMQENMSYFFGRLNASTDKMISVINAELPHGVSIETVDYGSAGKLVDVVTTAVRKSAFRTFSTIASRTATKSRRLDSHVEELLAFLPKEERDALRESEGAKEKKIPLSDAPVDWKTVPLVVATVTHIQKITRSEQLKEMIVDSMVRGKKTHKCRIQVAPRPFANGAIRYCYRGHCEIAKGGGGVERKPYVFKIFMRTGKCLNSLKSHAEQAEISAVAVFLADVFNRQVASPTDPKIEIITSYPVEIEDPMGGPAGEKVCCMEKELPDGGKSFKKFCSNTGFWDPEIFDPLLAKFVLWTVAQTKGFLIVGDLQGVVVNEGGKKKYVLTDPAVHSTDLMRFSNTNLGKKGVDMMKGKTEAFLRDWESTRA</sequence>
<keyword evidence="2" id="KW-0964">Secreted</keyword>
<feature type="region of interest" description="Disordered" evidence="8">
    <location>
        <begin position="1"/>
        <end position="24"/>
    </location>
</feature>
<evidence type="ECO:0000256" key="1">
    <source>
        <dbReference type="ARBA" id="ARBA00004613"/>
    </source>
</evidence>
<reference evidence="11" key="1">
    <citation type="submission" date="2014-11" db="EMBL/GenBank/DDBJ databases">
        <authorList>
            <person name="Otto D Thomas"/>
            <person name="Naeem Raeece"/>
        </authorList>
    </citation>
    <scope>NUCLEOTIDE SEQUENCE</scope>
</reference>
<evidence type="ECO:0000256" key="5">
    <source>
        <dbReference type="ARBA" id="ARBA00022729"/>
    </source>
</evidence>
<feature type="compositionally biased region" description="Acidic residues" evidence="8">
    <location>
        <begin position="1"/>
        <end position="18"/>
    </location>
</feature>
<keyword evidence="3" id="KW-0723">Serine/threonine-protein kinase</keyword>
<evidence type="ECO:0000256" key="2">
    <source>
        <dbReference type="ARBA" id="ARBA00022525"/>
    </source>
</evidence>
<dbReference type="SUPFAM" id="SSF56112">
    <property type="entry name" value="Protein kinase-like (PK-like)"/>
    <property type="match status" value="1"/>
</dbReference>
<dbReference type="SUPFAM" id="SSF53300">
    <property type="entry name" value="vWA-like"/>
    <property type="match status" value="1"/>
</dbReference>
<keyword evidence="4" id="KW-0808">Transferase</keyword>
<dbReference type="Pfam" id="PF25106">
    <property type="entry name" value="VWA_4"/>
    <property type="match status" value="1"/>
</dbReference>
<dbReference type="Pfam" id="PF02816">
    <property type="entry name" value="Alpha_kinase"/>
    <property type="match status" value="1"/>
</dbReference>
<feature type="domain" description="Alpha-type protein kinase" evidence="10">
    <location>
        <begin position="419"/>
        <end position="650"/>
    </location>
</feature>
<dbReference type="InterPro" id="IPR052969">
    <property type="entry name" value="Thr-specific_kinase-like"/>
</dbReference>
<dbReference type="PANTHER" id="PTHR47763:SF4">
    <property type="entry name" value="ALPHA-PROTEIN KINASE VWKA"/>
    <property type="match status" value="1"/>
</dbReference>
<evidence type="ECO:0000256" key="3">
    <source>
        <dbReference type="ARBA" id="ARBA00022527"/>
    </source>
</evidence>
<dbReference type="InterPro" id="IPR004166">
    <property type="entry name" value="a-kinase_dom"/>
</dbReference>
<proteinExistence type="predicted"/>
<organism evidence="11">
    <name type="scientific">Chromera velia CCMP2878</name>
    <dbReference type="NCBI Taxonomy" id="1169474"/>
    <lineage>
        <taxon>Eukaryota</taxon>
        <taxon>Sar</taxon>
        <taxon>Alveolata</taxon>
        <taxon>Colpodellida</taxon>
        <taxon>Chromeraceae</taxon>
        <taxon>Chromera</taxon>
    </lineage>
</organism>
<dbReference type="InterPro" id="IPR002035">
    <property type="entry name" value="VWF_A"/>
</dbReference>
<dbReference type="PROSITE" id="PS51158">
    <property type="entry name" value="ALPHA_KINASE"/>
    <property type="match status" value="1"/>
</dbReference>
<dbReference type="PhylomeDB" id="A0A0G4I9D3"/>
<dbReference type="PROSITE" id="PS50234">
    <property type="entry name" value="VWFA"/>
    <property type="match status" value="1"/>
</dbReference>
<keyword evidence="6" id="KW-0418">Kinase</keyword>
<gene>
    <name evidence="11" type="ORF">Cvel_2022</name>
</gene>
<evidence type="ECO:0000256" key="8">
    <source>
        <dbReference type="SAM" id="MobiDB-lite"/>
    </source>
</evidence>
<dbReference type="GO" id="GO:0004674">
    <property type="term" value="F:protein serine/threonine kinase activity"/>
    <property type="evidence" value="ECO:0007669"/>
    <property type="project" value="UniProtKB-KW"/>
</dbReference>
<dbReference type="InterPro" id="IPR056861">
    <property type="entry name" value="HMCN1-like_VWA"/>
</dbReference>
<keyword evidence="7" id="KW-0175">Coiled coil</keyword>
<evidence type="ECO:0000256" key="4">
    <source>
        <dbReference type="ARBA" id="ARBA00022679"/>
    </source>
</evidence>
<protein>
    <recommendedName>
        <fullName evidence="12">Alpha-type protein kinase domain-containing protein</fullName>
    </recommendedName>
</protein>
<dbReference type="Gene3D" id="3.20.200.10">
    <property type="entry name" value="MHCK/EF2 kinase"/>
    <property type="match status" value="1"/>
</dbReference>
<dbReference type="PANTHER" id="PTHR47763">
    <property type="entry name" value="ALPHA-PROTEIN KINASE VWKA"/>
    <property type="match status" value="1"/>
</dbReference>
<evidence type="ECO:0000259" key="9">
    <source>
        <dbReference type="PROSITE" id="PS50234"/>
    </source>
</evidence>
<dbReference type="InterPro" id="IPR036465">
    <property type="entry name" value="vWFA_dom_sf"/>
</dbReference>
<evidence type="ECO:0000256" key="6">
    <source>
        <dbReference type="ARBA" id="ARBA00022777"/>
    </source>
</evidence>
<evidence type="ECO:0000313" key="11">
    <source>
        <dbReference type="EMBL" id="CEM53611.1"/>
    </source>
</evidence>
<name>A0A0G4I9D3_9ALVE</name>
<evidence type="ECO:0000256" key="7">
    <source>
        <dbReference type="SAM" id="Coils"/>
    </source>
</evidence>
<dbReference type="EMBL" id="CDMZ01005710">
    <property type="protein sequence ID" value="CEM53611.1"/>
    <property type="molecule type" value="Genomic_DNA"/>
</dbReference>
<dbReference type="AlphaFoldDB" id="A0A0G4I9D3"/>
<dbReference type="SMART" id="SM00811">
    <property type="entry name" value="Alpha_kinase"/>
    <property type="match status" value="1"/>
</dbReference>
<evidence type="ECO:0000259" key="10">
    <source>
        <dbReference type="PROSITE" id="PS51158"/>
    </source>
</evidence>
<feature type="domain" description="VWFA" evidence="9">
    <location>
        <begin position="139"/>
        <end position="364"/>
    </location>
</feature>
<dbReference type="InterPro" id="IPR011009">
    <property type="entry name" value="Kinase-like_dom_sf"/>
</dbReference>
<keyword evidence="5" id="KW-0732">Signal</keyword>
<dbReference type="Gene3D" id="3.30.200.20">
    <property type="entry name" value="Phosphorylase Kinase, domain 1"/>
    <property type="match status" value="1"/>
</dbReference>
<accession>A0A0G4I9D3</accession>
<dbReference type="VEuPathDB" id="CryptoDB:Cvel_2022"/>
<dbReference type="GO" id="GO:0005524">
    <property type="term" value="F:ATP binding"/>
    <property type="evidence" value="ECO:0007669"/>
    <property type="project" value="InterPro"/>
</dbReference>
<comment type="subcellular location">
    <subcellularLocation>
        <location evidence="1">Secreted</location>
    </subcellularLocation>
</comment>
<dbReference type="CDD" id="cd00198">
    <property type="entry name" value="vWFA"/>
    <property type="match status" value="1"/>
</dbReference>
<dbReference type="Gene3D" id="3.40.50.410">
    <property type="entry name" value="von Willebrand factor, type A domain"/>
    <property type="match status" value="1"/>
</dbReference>
<feature type="coiled-coil region" evidence="7">
    <location>
        <begin position="45"/>
        <end position="72"/>
    </location>
</feature>
<evidence type="ECO:0008006" key="12">
    <source>
        <dbReference type="Google" id="ProtNLM"/>
    </source>
</evidence>